<dbReference type="Pfam" id="PF01856">
    <property type="entry name" value="HP_OMP"/>
    <property type="match status" value="1"/>
</dbReference>
<dbReference type="HOGENOM" id="CLU_026212_7_0_7"/>
<accession>K7Y9H1</accession>
<dbReference type="RefSeq" id="WP_015087058.1">
    <property type="nucleotide sequence ID" value="NC_019563.1"/>
</dbReference>
<reference evidence="1 3" key="1">
    <citation type="journal article" date="2015" name="Genome Announc.">
        <title>Complete Genome Sequences of Two Helicobacter pylori Strains from a Canadian Arctic Aboriginal Community.</title>
        <authorList>
            <person name="Kersulyte D."/>
            <person name="Bertoli M.T."/>
            <person name="Tamma S."/>
            <person name="Keelan M."/>
            <person name="Munday R."/>
            <person name="Geary J."/>
            <person name="Veldhuyzen van Zanten S."/>
            <person name="Goodman K.J."/>
            <person name="Berg D.E."/>
        </authorList>
    </citation>
    <scope>NUCLEOTIDE SEQUENCE [LARGE SCALE GENOMIC DNA]</scope>
    <source>
        <strain evidence="1">Aklavik86</strain>
    </source>
</reference>
<dbReference type="AlphaFoldDB" id="K7Y9H1"/>
<dbReference type="KEGG" id="hpyk:HPAKL86_03340"/>
<evidence type="ECO:0000313" key="3">
    <source>
        <dbReference type="Proteomes" id="UP000010078"/>
    </source>
</evidence>
<name>K7Y9H1_HELPX</name>
<dbReference type="KEGG" id="hpyk:HPAKL86_03430"/>
<dbReference type="PATRIC" id="fig|1055532.3.peg.688"/>
<sequence length="365" mass="41384">MQKTLFSLSLPFSLFLSFCIAEENGAYASVGFEYSISHAIQHNNPFLNQERIQIISNAQNKIDKLNQVKNEITSMPKTFAYINNNLKNHSKPSATEMQAEKYYLQSTLKNIEKIVMLSGGVASNPKLVQALEGMQKPTNSPLELAENLKNLELQFTQSQNRMLSSLSSQIAQISNSLNALDPSSYSKNISSMYGVALNVGYKHFFTKKKNQGFRYYLFYDYGYSPFKGNGFMSLGAMNNHLYGLGIDYLYNFIDNAQKHSSVGFYAGFALAGSSWVGRGLSMWVSERDFINNYLTNYQAKMHTSFFQIPLNFGVRVNMDRHNGFEMGLKIPLAINSFYETHGKGLNTSLFFKRLVVFNVSYVYSF</sequence>
<dbReference type="Proteomes" id="UP000010078">
    <property type="component" value="Chromosome"/>
</dbReference>
<protein>
    <submittedName>
        <fullName evidence="1">Outer membrane protein (Omp22)</fullName>
    </submittedName>
</protein>
<proteinExistence type="predicted"/>
<evidence type="ECO:0000313" key="1">
    <source>
        <dbReference type="EMBL" id="AFX89678.1"/>
    </source>
</evidence>
<dbReference type="InterPro" id="IPR002718">
    <property type="entry name" value="OMP_Helicobacter"/>
</dbReference>
<dbReference type="PRINTS" id="PR01776">
    <property type="entry name" value="HPOMPFAMILY"/>
</dbReference>
<evidence type="ECO:0000313" key="2">
    <source>
        <dbReference type="EMBL" id="AFX89696.1"/>
    </source>
</evidence>
<dbReference type="EMBL" id="CP003476">
    <property type="protein sequence ID" value="AFX89678.1"/>
    <property type="molecule type" value="Genomic_DNA"/>
</dbReference>
<dbReference type="EMBL" id="CP003476">
    <property type="protein sequence ID" value="AFX89696.1"/>
    <property type="molecule type" value="Genomic_DNA"/>
</dbReference>
<organism evidence="1 3">
    <name type="scientific">Helicobacter pylori Aklavik86</name>
    <dbReference type="NCBI Taxonomy" id="1055532"/>
    <lineage>
        <taxon>Bacteria</taxon>
        <taxon>Pseudomonadati</taxon>
        <taxon>Campylobacterota</taxon>
        <taxon>Epsilonproteobacteria</taxon>
        <taxon>Campylobacterales</taxon>
        <taxon>Helicobacteraceae</taxon>
        <taxon>Helicobacter</taxon>
    </lineage>
</organism>
<gene>
    <name evidence="1" type="ORF">HPAKL86_03340</name>
    <name evidence="2" type="ORF">HPAKL86_03430</name>
</gene>